<accession>A0AAW9WG86</accession>
<reference evidence="2 3" key="1">
    <citation type="submission" date="2019-09" db="EMBL/GenBank/DDBJ databases">
        <title>Draft genome sequencing of Hungatella hathewayi 123Y-2.</title>
        <authorList>
            <person name="Lv Q."/>
            <person name="Li S."/>
        </authorList>
    </citation>
    <scope>NUCLEOTIDE SEQUENCE [LARGE SCALE GENOMIC DNA]</scope>
    <source>
        <strain evidence="2 3">123Y-2</strain>
    </source>
</reference>
<evidence type="ECO:0000313" key="2">
    <source>
        <dbReference type="EMBL" id="MUB63761.1"/>
    </source>
</evidence>
<sequence length="65" mass="8126">MNQNTERQRKKYMDHPPEEMTSEDIRHTSEDALLNMDYFFQTHCYLTYVWRTYVSFYCSENRNFL</sequence>
<dbReference type="AlphaFoldDB" id="A0AAW9WG86"/>
<protein>
    <submittedName>
        <fullName evidence="2">Uncharacterized protein</fullName>
    </submittedName>
</protein>
<dbReference type="Proteomes" id="UP000434223">
    <property type="component" value="Unassembled WGS sequence"/>
</dbReference>
<feature type="compositionally biased region" description="Basic and acidic residues" evidence="1">
    <location>
        <begin position="11"/>
        <end position="23"/>
    </location>
</feature>
<name>A0AAW9WG86_9FIRM</name>
<evidence type="ECO:0000313" key="3">
    <source>
        <dbReference type="Proteomes" id="UP000434223"/>
    </source>
</evidence>
<feature type="region of interest" description="Disordered" evidence="1">
    <location>
        <begin position="1"/>
        <end position="23"/>
    </location>
</feature>
<comment type="caution">
    <text evidence="2">The sequence shown here is derived from an EMBL/GenBank/DDBJ whole genome shotgun (WGS) entry which is preliminary data.</text>
</comment>
<evidence type="ECO:0000256" key="1">
    <source>
        <dbReference type="SAM" id="MobiDB-lite"/>
    </source>
</evidence>
<organism evidence="2 3">
    <name type="scientific">Hungatella hathewayi</name>
    <dbReference type="NCBI Taxonomy" id="154046"/>
    <lineage>
        <taxon>Bacteria</taxon>
        <taxon>Bacillati</taxon>
        <taxon>Bacillota</taxon>
        <taxon>Clostridia</taxon>
        <taxon>Lachnospirales</taxon>
        <taxon>Lachnospiraceae</taxon>
        <taxon>Hungatella</taxon>
    </lineage>
</organism>
<gene>
    <name evidence="2" type="ORF">GNE07_11920</name>
</gene>
<dbReference type="EMBL" id="WNME01000006">
    <property type="protein sequence ID" value="MUB63761.1"/>
    <property type="molecule type" value="Genomic_DNA"/>
</dbReference>
<proteinExistence type="predicted"/>